<keyword evidence="2" id="KW-1185">Reference proteome</keyword>
<dbReference type="PANTHER" id="PTHR22946">
    <property type="entry name" value="DIENELACTONE HYDROLASE DOMAIN-CONTAINING PROTEIN-RELATED"/>
    <property type="match status" value="1"/>
</dbReference>
<evidence type="ECO:0000313" key="1">
    <source>
        <dbReference type="EMBL" id="SFF31734.1"/>
    </source>
</evidence>
<evidence type="ECO:0008006" key="3">
    <source>
        <dbReference type="Google" id="ProtNLM"/>
    </source>
</evidence>
<dbReference type="PANTHER" id="PTHR22946:SF8">
    <property type="entry name" value="ACETYL XYLAN ESTERASE DOMAIN-CONTAINING PROTEIN"/>
    <property type="match status" value="1"/>
</dbReference>
<dbReference type="Gene3D" id="3.40.50.1820">
    <property type="entry name" value="alpha/beta hydrolase"/>
    <property type="match status" value="1"/>
</dbReference>
<dbReference type="ESTHER" id="9bact-a0a1i2hnl5">
    <property type="family name" value="Pectin_methylesterase"/>
</dbReference>
<name>A0A1I2HNL5_9BACT</name>
<dbReference type="InterPro" id="IPR029058">
    <property type="entry name" value="AB_hydrolase_fold"/>
</dbReference>
<dbReference type="InterPro" id="IPR050261">
    <property type="entry name" value="FrsA_esterase"/>
</dbReference>
<accession>A0A1I2HNL5</accession>
<organism evidence="1 2">
    <name type="scientific">Sunxiuqinia elliptica</name>
    <dbReference type="NCBI Taxonomy" id="655355"/>
    <lineage>
        <taxon>Bacteria</taxon>
        <taxon>Pseudomonadati</taxon>
        <taxon>Bacteroidota</taxon>
        <taxon>Bacteroidia</taxon>
        <taxon>Marinilabiliales</taxon>
        <taxon>Prolixibacteraceae</taxon>
        <taxon>Sunxiuqinia</taxon>
    </lineage>
</organism>
<evidence type="ECO:0000313" key="2">
    <source>
        <dbReference type="Proteomes" id="UP000198964"/>
    </source>
</evidence>
<sequence length="399" mass="44704">MNRTNWLKQSGMIILLALITGAGQQLKAQDNMLCQGRYWTEDEGAEMMAIFQQEWHDQASWEKRANRIKQGLIEGMQLDQMPPRSSEFNVRISHARKMDGYWVENIVLESFPGFYITGNLYRPVDLNGKCAAILCPHGHLPDKRLKEDVQTRAAAFARMGAVVFAYDMVGFADSKQVTHDIPIALVLQTYNSQRVLDYLLSRADVDAERVGITGGSGGGTQSFMLTAIDNRITVAAPVVQVSAHFFGGCVCESGMPVHKSADHQTNNVEIAALCAPRPLLLISNGADWTRNTPAIEFPYVKRVYEAYGVPHRVEHVHLPLEKHDYGPSKRAAAYNFFAHHLKLKLNKLPYKNGFDERFVHVFQPDELRVYSADNPLPANALKGNQAVMDYLGIWGTDSK</sequence>
<dbReference type="EMBL" id="FONW01000004">
    <property type="protein sequence ID" value="SFF31734.1"/>
    <property type="molecule type" value="Genomic_DNA"/>
</dbReference>
<reference evidence="1 2" key="1">
    <citation type="submission" date="2016-10" db="EMBL/GenBank/DDBJ databases">
        <authorList>
            <person name="de Groot N.N."/>
        </authorList>
    </citation>
    <scope>NUCLEOTIDE SEQUENCE [LARGE SCALE GENOMIC DNA]</scope>
    <source>
        <strain evidence="1 2">CGMCC 1.9156</strain>
    </source>
</reference>
<dbReference type="RefSeq" id="WP_212733483.1">
    <property type="nucleotide sequence ID" value="NZ_FONW01000004.1"/>
</dbReference>
<dbReference type="Proteomes" id="UP000198964">
    <property type="component" value="Unassembled WGS sequence"/>
</dbReference>
<dbReference type="AlphaFoldDB" id="A0A1I2HNL5"/>
<protein>
    <recommendedName>
        <fullName evidence="3">Acetyl xylan esterase (AXE1)</fullName>
    </recommendedName>
</protein>
<proteinExistence type="predicted"/>
<dbReference type="STRING" id="655355.SAMN05216283_104198"/>
<gene>
    <name evidence="1" type="ORF">SAMN05216283_104198</name>
</gene>
<dbReference type="SUPFAM" id="SSF53474">
    <property type="entry name" value="alpha/beta-Hydrolases"/>
    <property type="match status" value="1"/>
</dbReference>